<organism evidence="8 9">
    <name type="scientific">Halopenitus persicus</name>
    <dbReference type="NCBI Taxonomy" id="1048396"/>
    <lineage>
        <taxon>Archaea</taxon>
        <taxon>Methanobacteriati</taxon>
        <taxon>Methanobacteriota</taxon>
        <taxon>Stenosarchaea group</taxon>
        <taxon>Halobacteria</taxon>
        <taxon>Halobacteriales</taxon>
        <taxon>Haloferacaceae</taxon>
        <taxon>Halopenitus</taxon>
    </lineage>
</organism>
<gene>
    <name evidence="8" type="ORF">SAMN05216564_104182</name>
</gene>
<name>A0A1H3IM96_9EURY</name>
<accession>A0A1H3IM96</accession>
<keyword evidence="9" id="KW-1185">Reference proteome</keyword>
<protein>
    <submittedName>
        <fullName evidence="8">Sugar phosphate permease</fullName>
    </submittedName>
</protein>
<feature type="transmembrane region" description="Helical" evidence="6">
    <location>
        <begin position="87"/>
        <end position="104"/>
    </location>
</feature>
<dbReference type="GO" id="GO:0035435">
    <property type="term" value="P:phosphate ion transmembrane transport"/>
    <property type="evidence" value="ECO:0007669"/>
    <property type="project" value="TreeGrafter"/>
</dbReference>
<dbReference type="PANTHER" id="PTHR43826:SF3">
    <property type="entry name" value="GLUCOSE-6-PHOSPHATE EXCHANGER SLC37A4"/>
    <property type="match status" value="1"/>
</dbReference>
<evidence type="ECO:0000256" key="6">
    <source>
        <dbReference type="SAM" id="Phobius"/>
    </source>
</evidence>
<evidence type="ECO:0000313" key="9">
    <source>
        <dbReference type="Proteomes" id="UP000199079"/>
    </source>
</evidence>
<dbReference type="RefSeq" id="WP_092732078.1">
    <property type="nucleotide sequence ID" value="NZ_FNPC01000004.1"/>
</dbReference>
<feature type="transmembrane region" description="Helical" evidence="6">
    <location>
        <begin position="173"/>
        <end position="196"/>
    </location>
</feature>
<keyword evidence="4 6" id="KW-0472">Membrane</keyword>
<dbReference type="Pfam" id="PF07690">
    <property type="entry name" value="MFS_1"/>
    <property type="match status" value="1"/>
</dbReference>
<dbReference type="InterPro" id="IPR051337">
    <property type="entry name" value="OPA_Antiporter"/>
</dbReference>
<feature type="compositionally biased region" description="Low complexity" evidence="5">
    <location>
        <begin position="206"/>
        <end position="217"/>
    </location>
</feature>
<evidence type="ECO:0000256" key="5">
    <source>
        <dbReference type="SAM" id="MobiDB-lite"/>
    </source>
</evidence>
<dbReference type="GO" id="GO:0012505">
    <property type="term" value="C:endomembrane system"/>
    <property type="evidence" value="ECO:0007669"/>
    <property type="project" value="UniProtKB-SubCell"/>
</dbReference>
<feature type="transmembrane region" description="Helical" evidence="6">
    <location>
        <begin position="260"/>
        <end position="287"/>
    </location>
</feature>
<dbReference type="OrthoDB" id="29061at2157"/>
<feature type="transmembrane region" description="Helical" evidence="6">
    <location>
        <begin position="352"/>
        <end position="374"/>
    </location>
</feature>
<evidence type="ECO:0000256" key="2">
    <source>
        <dbReference type="ARBA" id="ARBA00022692"/>
    </source>
</evidence>
<feature type="transmembrane region" description="Helical" evidence="6">
    <location>
        <begin position="299"/>
        <end position="319"/>
    </location>
</feature>
<evidence type="ECO:0000313" key="8">
    <source>
        <dbReference type="EMBL" id="SDY28811.1"/>
    </source>
</evidence>
<feature type="domain" description="Major facilitator superfamily (MFS) profile" evidence="7">
    <location>
        <begin position="22"/>
        <end position="455"/>
    </location>
</feature>
<feature type="region of interest" description="Disordered" evidence="5">
    <location>
        <begin position="205"/>
        <end position="242"/>
    </location>
</feature>
<evidence type="ECO:0000256" key="1">
    <source>
        <dbReference type="ARBA" id="ARBA00004127"/>
    </source>
</evidence>
<feature type="transmembrane region" description="Helical" evidence="6">
    <location>
        <begin position="326"/>
        <end position="346"/>
    </location>
</feature>
<feature type="compositionally biased region" description="Acidic residues" evidence="5">
    <location>
        <begin position="222"/>
        <end position="240"/>
    </location>
</feature>
<evidence type="ECO:0000256" key="3">
    <source>
        <dbReference type="ARBA" id="ARBA00022989"/>
    </source>
</evidence>
<dbReference type="Gene3D" id="1.20.1250.20">
    <property type="entry name" value="MFS general substrate transporter like domains"/>
    <property type="match status" value="2"/>
</dbReference>
<dbReference type="EMBL" id="FNPC01000004">
    <property type="protein sequence ID" value="SDY28811.1"/>
    <property type="molecule type" value="Genomic_DNA"/>
</dbReference>
<proteinExistence type="predicted"/>
<dbReference type="PANTHER" id="PTHR43826">
    <property type="entry name" value="GLUCOSE-6-PHOSPHATE EXCHANGER SLC37A4"/>
    <property type="match status" value="1"/>
</dbReference>
<feature type="transmembrane region" description="Helical" evidence="6">
    <location>
        <begin position="20"/>
        <end position="40"/>
    </location>
</feature>
<dbReference type="InterPro" id="IPR036259">
    <property type="entry name" value="MFS_trans_sf"/>
</dbReference>
<keyword evidence="3 6" id="KW-1133">Transmembrane helix</keyword>
<feature type="transmembrane region" description="Helical" evidence="6">
    <location>
        <begin position="143"/>
        <end position="167"/>
    </location>
</feature>
<dbReference type="SUPFAM" id="SSF103473">
    <property type="entry name" value="MFS general substrate transporter"/>
    <property type="match status" value="1"/>
</dbReference>
<dbReference type="GO" id="GO:0016020">
    <property type="term" value="C:membrane"/>
    <property type="evidence" value="ECO:0007669"/>
    <property type="project" value="UniProtKB-ARBA"/>
</dbReference>
<dbReference type="InterPro" id="IPR011701">
    <property type="entry name" value="MFS"/>
</dbReference>
<sequence length="459" mass="47626">MNGDGTAKVLTRLDARRVRWLMWGVLAFGYVLMSFTRVSTAVLAESLTLAFDVTATELGLLHSSFFYLYAAMQLPAGLLADRYGPRRVAGAGTFVMGLGAVAFATSDSFLVGFLARALVGLGGSVIFLAILRFAVTWFRADEYATVTGMTIGVSALGGIVATTPLALAASVAGWRASMIAVGACCVVSALGIFLVVRDRPANPVGESAASADESVASTDGSAEPDDGSAEPDDGSAEPDDHDAATSLRADLRSVLGGPNVWVLGVLHFLILGVNFTVIGLWGVPYLVHLYDLSVARASLYVLAGNVGLLVGSPLFGWVADQADADTVLVLVSTLVFCLVYGTITALGTPPLVLVGVLFFAAMFVNGGSSLVFPVGRRRHLDEVSGTVSGAINSVGYFGAAVVPAVMGAALDVFWTGKTVGGTPVYSFVGYRVAFGIATVAGLAALACALWIHRTRRPVE</sequence>
<feature type="transmembrane region" description="Helical" evidence="6">
    <location>
        <begin position="428"/>
        <end position="451"/>
    </location>
</feature>
<dbReference type="InterPro" id="IPR020846">
    <property type="entry name" value="MFS_dom"/>
</dbReference>
<feature type="transmembrane region" description="Helical" evidence="6">
    <location>
        <begin position="110"/>
        <end position="131"/>
    </location>
</feature>
<feature type="transmembrane region" description="Helical" evidence="6">
    <location>
        <begin position="60"/>
        <end position="80"/>
    </location>
</feature>
<keyword evidence="2 6" id="KW-0812">Transmembrane</keyword>
<reference evidence="9" key="1">
    <citation type="submission" date="2016-10" db="EMBL/GenBank/DDBJ databases">
        <authorList>
            <person name="Varghese N."/>
            <person name="Submissions S."/>
        </authorList>
    </citation>
    <scope>NUCLEOTIDE SEQUENCE [LARGE SCALE GENOMIC DNA]</scope>
    <source>
        <strain evidence="9">DC30,IBRC 10041,KCTC 4046</strain>
    </source>
</reference>
<comment type="subcellular location">
    <subcellularLocation>
        <location evidence="1">Endomembrane system</location>
        <topology evidence="1">Multi-pass membrane protein</topology>
    </subcellularLocation>
</comment>
<evidence type="ECO:0000259" key="7">
    <source>
        <dbReference type="PROSITE" id="PS50850"/>
    </source>
</evidence>
<dbReference type="Proteomes" id="UP000199079">
    <property type="component" value="Unassembled WGS sequence"/>
</dbReference>
<feature type="transmembrane region" description="Helical" evidence="6">
    <location>
        <begin position="394"/>
        <end position="416"/>
    </location>
</feature>
<dbReference type="AlphaFoldDB" id="A0A1H3IM96"/>
<evidence type="ECO:0000256" key="4">
    <source>
        <dbReference type="ARBA" id="ARBA00023136"/>
    </source>
</evidence>
<dbReference type="GO" id="GO:0061513">
    <property type="term" value="F:glucose 6-phosphate:phosphate antiporter activity"/>
    <property type="evidence" value="ECO:0007669"/>
    <property type="project" value="TreeGrafter"/>
</dbReference>
<dbReference type="PROSITE" id="PS50850">
    <property type="entry name" value="MFS"/>
    <property type="match status" value="1"/>
</dbReference>